<keyword evidence="7 10" id="KW-0822">Tryptophan biosynthesis</keyword>
<dbReference type="FunFam" id="3.20.20.70:FF:000075">
    <property type="entry name" value="Tryptophan biosynthesis protein TRP1"/>
    <property type="match status" value="1"/>
</dbReference>
<dbReference type="PANTHER" id="PTHR42894">
    <property type="entry name" value="N-(5'-PHOSPHORIBOSYL)ANTHRANILATE ISOMERASE"/>
    <property type="match status" value="1"/>
</dbReference>
<evidence type="ECO:0000256" key="6">
    <source>
        <dbReference type="ARBA" id="ARBA00022605"/>
    </source>
</evidence>
<dbReference type="InterPro" id="IPR044643">
    <property type="entry name" value="TrpF_fam"/>
</dbReference>
<dbReference type="InterPro" id="IPR013785">
    <property type="entry name" value="Aldolase_TIM"/>
</dbReference>
<dbReference type="Gene3D" id="3.20.20.70">
    <property type="entry name" value="Aldolase class I"/>
    <property type="match status" value="1"/>
</dbReference>
<organism evidence="12 13">
    <name type="scientific">Kineobactrum sediminis</name>
    <dbReference type="NCBI Taxonomy" id="1905677"/>
    <lineage>
        <taxon>Bacteria</taxon>
        <taxon>Pseudomonadati</taxon>
        <taxon>Pseudomonadota</taxon>
        <taxon>Gammaproteobacteria</taxon>
        <taxon>Cellvibrionales</taxon>
        <taxon>Halieaceae</taxon>
        <taxon>Kineobactrum</taxon>
    </lineage>
</organism>
<dbReference type="Pfam" id="PF00697">
    <property type="entry name" value="PRAI"/>
    <property type="match status" value="1"/>
</dbReference>
<keyword evidence="8 10" id="KW-0057">Aromatic amino acid biosynthesis</keyword>
<dbReference type="UniPathway" id="UPA00035">
    <property type="reaction ID" value="UER00042"/>
</dbReference>
<dbReference type="RefSeq" id="WP_101521318.1">
    <property type="nucleotide sequence ID" value="NZ_PKLZ01000007.1"/>
</dbReference>
<evidence type="ECO:0000256" key="7">
    <source>
        <dbReference type="ARBA" id="ARBA00022822"/>
    </source>
</evidence>
<evidence type="ECO:0000256" key="1">
    <source>
        <dbReference type="ARBA" id="ARBA00001164"/>
    </source>
</evidence>
<dbReference type="SUPFAM" id="SSF51366">
    <property type="entry name" value="Ribulose-phoshate binding barrel"/>
    <property type="match status" value="1"/>
</dbReference>
<comment type="caution">
    <text evidence="12">The sequence shown here is derived from an EMBL/GenBank/DDBJ whole genome shotgun (WGS) entry which is preliminary data.</text>
</comment>
<evidence type="ECO:0000256" key="5">
    <source>
        <dbReference type="ARBA" id="ARBA00022272"/>
    </source>
</evidence>
<dbReference type="AlphaFoldDB" id="A0A2N5Y389"/>
<dbReference type="OrthoDB" id="9796196at2"/>
<keyword evidence="9 10" id="KW-0413">Isomerase</keyword>
<reference evidence="13" key="1">
    <citation type="submission" date="2017-11" db="EMBL/GenBank/DDBJ databases">
        <title>The draft genome sequence of Chromatocurvus sp. F02.</title>
        <authorList>
            <person name="Du Z.-J."/>
            <person name="Chang Y.-Q."/>
        </authorList>
    </citation>
    <scope>NUCLEOTIDE SEQUENCE [LARGE SCALE GENOMIC DNA]</scope>
    <source>
        <strain evidence="13">F02</strain>
    </source>
</reference>
<keyword evidence="13" id="KW-1185">Reference proteome</keyword>
<dbReference type="NCBIfam" id="NF002298">
    <property type="entry name" value="PRK01222.1-4"/>
    <property type="match status" value="1"/>
</dbReference>
<evidence type="ECO:0000256" key="4">
    <source>
        <dbReference type="ARBA" id="ARBA00012572"/>
    </source>
</evidence>
<comment type="catalytic activity">
    <reaction evidence="1 10">
        <text>N-(5-phospho-beta-D-ribosyl)anthranilate = 1-(2-carboxyphenylamino)-1-deoxy-D-ribulose 5-phosphate</text>
        <dbReference type="Rhea" id="RHEA:21540"/>
        <dbReference type="ChEBI" id="CHEBI:18277"/>
        <dbReference type="ChEBI" id="CHEBI:58613"/>
        <dbReference type="EC" id="5.3.1.24"/>
    </reaction>
</comment>
<proteinExistence type="inferred from homology"/>
<comment type="pathway">
    <text evidence="2 10">Amino-acid biosynthesis; L-tryptophan biosynthesis; L-tryptophan from chorismate: step 3/5.</text>
</comment>
<evidence type="ECO:0000256" key="2">
    <source>
        <dbReference type="ARBA" id="ARBA00004664"/>
    </source>
</evidence>
<evidence type="ECO:0000313" key="13">
    <source>
        <dbReference type="Proteomes" id="UP000234845"/>
    </source>
</evidence>
<accession>A0A2N5Y389</accession>
<keyword evidence="6 10" id="KW-0028">Amino-acid biosynthesis</keyword>
<dbReference type="InterPro" id="IPR011060">
    <property type="entry name" value="RibuloseP-bd_barrel"/>
</dbReference>
<sequence>MPRTFVKICGITSGADAQAACEAGADALGLVFYGPSSRCVSPAQAAEIVAAVPPLVTIVALFVDAPTATIHNVLKCVPIDCIQFHGDEPAAFCDQFQRPYLKAIRMREGVDVADTCSRYGGARGVLLDSWQQGMPGGTGKTFDWTGVPRDLSRPVVLAGGLNPGNVARAIAAIRPAAVDVSGGVELAPGYKDQEKMIRFIAAVRAADQQQGI</sequence>
<evidence type="ECO:0000313" key="12">
    <source>
        <dbReference type="EMBL" id="PLW82853.1"/>
    </source>
</evidence>
<name>A0A2N5Y389_9GAMM</name>
<dbReference type="EMBL" id="PKLZ01000007">
    <property type="protein sequence ID" value="PLW82853.1"/>
    <property type="molecule type" value="Genomic_DNA"/>
</dbReference>
<evidence type="ECO:0000256" key="3">
    <source>
        <dbReference type="ARBA" id="ARBA00007571"/>
    </source>
</evidence>
<dbReference type="CDD" id="cd00405">
    <property type="entry name" value="PRAI"/>
    <property type="match status" value="1"/>
</dbReference>
<gene>
    <name evidence="10" type="primary">trpF</name>
    <name evidence="12" type="ORF">CWI75_09145</name>
</gene>
<dbReference type="GO" id="GO:0000162">
    <property type="term" value="P:L-tryptophan biosynthetic process"/>
    <property type="evidence" value="ECO:0007669"/>
    <property type="project" value="UniProtKB-UniRule"/>
</dbReference>
<feature type="domain" description="N-(5'phosphoribosyl) anthranilate isomerase (PRAI)" evidence="11">
    <location>
        <begin position="6"/>
        <end position="201"/>
    </location>
</feature>
<dbReference type="Proteomes" id="UP000234845">
    <property type="component" value="Unassembled WGS sequence"/>
</dbReference>
<dbReference type="PANTHER" id="PTHR42894:SF1">
    <property type="entry name" value="N-(5'-PHOSPHORIBOSYL)ANTHRANILATE ISOMERASE"/>
    <property type="match status" value="1"/>
</dbReference>
<evidence type="ECO:0000256" key="9">
    <source>
        <dbReference type="ARBA" id="ARBA00023235"/>
    </source>
</evidence>
<dbReference type="InterPro" id="IPR001240">
    <property type="entry name" value="PRAI_dom"/>
</dbReference>
<evidence type="ECO:0000256" key="8">
    <source>
        <dbReference type="ARBA" id="ARBA00023141"/>
    </source>
</evidence>
<dbReference type="EC" id="5.3.1.24" evidence="4 10"/>
<comment type="similarity">
    <text evidence="3 10">Belongs to the TrpF family.</text>
</comment>
<dbReference type="HAMAP" id="MF_00135">
    <property type="entry name" value="PRAI"/>
    <property type="match status" value="1"/>
</dbReference>
<evidence type="ECO:0000256" key="10">
    <source>
        <dbReference type="HAMAP-Rule" id="MF_00135"/>
    </source>
</evidence>
<evidence type="ECO:0000259" key="11">
    <source>
        <dbReference type="Pfam" id="PF00697"/>
    </source>
</evidence>
<dbReference type="GO" id="GO:0004640">
    <property type="term" value="F:phosphoribosylanthranilate isomerase activity"/>
    <property type="evidence" value="ECO:0007669"/>
    <property type="project" value="UniProtKB-UniRule"/>
</dbReference>
<protein>
    <recommendedName>
        <fullName evidence="5 10">N-(5'-phosphoribosyl)anthranilate isomerase</fullName>
        <shortName evidence="10">PRAI</shortName>
        <ecNumber evidence="4 10">5.3.1.24</ecNumber>
    </recommendedName>
</protein>